<gene>
    <name evidence="7" type="ORF">CVT24_000450</name>
</gene>
<evidence type="ECO:0000256" key="6">
    <source>
        <dbReference type="SAM" id="SignalP"/>
    </source>
</evidence>
<evidence type="ECO:0000256" key="5">
    <source>
        <dbReference type="ARBA" id="ARBA00023002"/>
    </source>
</evidence>
<evidence type="ECO:0000256" key="2">
    <source>
        <dbReference type="ARBA" id="ARBA00022630"/>
    </source>
</evidence>
<dbReference type="InterPro" id="IPR050346">
    <property type="entry name" value="FMO-like"/>
</dbReference>
<dbReference type="SUPFAM" id="SSF51905">
    <property type="entry name" value="FAD/NAD(P)-binding domain"/>
    <property type="match status" value="2"/>
</dbReference>
<dbReference type="Proteomes" id="UP000284842">
    <property type="component" value="Unassembled WGS sequence"/>
</dbReference>
<comment type="caution">
    <text evidence="7">The sequence shown here is derived from an EMBL/GenBank/DDBJ whole genome shotgun (WGS) entry which is preliminary data.</text>
</comment>
<dbReference type="STRING" id="181874.A0A409V8B5"/>
<dbReference type="GO" id="GO:0004499">
    <property type="term" value="F:N,N-dimethylaniline monooxygenase activity"/>
    <property type="evidence" value="ECO:0007669"/>
    <property type="project" value="InterPro"/>
</dbReference>
<dbReference type="OrthoDB" id="66881at2759"/>
<evidence type="ECO:0000256" key="1">
    <source>
        <dbReference type="ARBA" id="ARBA00009183"/>
    </source>
</evidence>
<dbReference type="PRINTS" id="PR00370">
    <property type="entry name" value="FMOXYGENASE"/>
</dbReference>
<comment type="similarity">
    <text evidence="1">Belongs to the FMO family.</text>
</comment>
<evidence type="ECO:0008006" key="9">
    <source>
        <dbReference type="Google" id="ProtNLM"/>
    </source>
</evidence>
<keyword evidence="8" id="KW-1185">Reference proteome</keyword>
<feature type="chain" id="PRO_5019024465" description="FAD/NAD(P)-binding domain-containing protein" evidence="6">
    <location>
        <begin position="25"/>
        <end position="517"/>
    </location>
</feature>
<dbReference type="GO" id="GO:0050661">
    <property type="term" value="F:NADP binding"/>
    <property type="evidence" value="ECO:0007669"/>
    <property type="project" value="InterPro"/>
</dbReference>
<dbReference type="EMBL" id="NHTK01006137">
    <property type="protein sequence ID" value="PPQ62756.1"/>
    <property type="molecule type" value="Genomic_DNA"/>
</dbReference>
<accession>A0A409V8B5</accession>
<reference evidence="7 8" key="1">
    <citation type="journal article" date="2018" name="Evol. Lett.">
        <title>Horizontal gene cluster transfer increased hallucinogenic mushroom diversity.</title>
        <authorList>
            <person name="Reynolds H.T."/>
            <person name="Vijayakumar V."/>
            <person name="Gluck-Thaler E."/>
            <person name="Korotkin H.B."/>
            <person name="Matheny P.B."/>
            <person name="Slot J.C."/>
        </authorList>
    </citation>
    <scope>NUCLEOTIDE SEQUENCE [LARGE SCALE GENOMIC DNA]</scope>
    <source>
        <strain evidence="7 8">2629</strain>
    </source>
</reference>
<dbReference type="InParanoid" id="A0A409V8B5"/>
<organism evidence="7 8">
    <name type="scientific">Panaeolus cyanescens</name>
    <dbReference type="NCBI Taxonomy" id="181874"/>
    <lineage>
        <taxon>Eukaryota</taxon>
        <taxon>Fungi</taxon>
        <taxon>Dikarya</taxon>
        <taxon>Basidiomycota</taxon>
        <taxon>Agaricomycotina</taxon>
        <taxon>Agaricomycetes</taxon>
        <taxon>Agaricomycetidae</taxon>
        <taxon>Agaricales</taxon>
        <taxon>Agaricineae</taxon>
        <taxon>Galeropsidaceae</taxon>
        <taxon>Panaeolus</taxon>
    </lineage>
</organism>
<evidence type="ECO:0000313" key="7">
    <source>
        <dbReference type="EMBL" id="PPQ62756.1"/>
    </source>
</evidence>
<name>A0A409V8B5_9AGAR</name>
<keyword evidence="5" id="KW-0560">Oxidoreductase</keyword>
<dbReference type="Gene3D" id="3.50.50.60">
    <property type="entry name" value="FAD/NAD(P)-binding domain"/>
    <property type="match status" value="1"/>
</dbReference>
<dbReference type="PANTHER" id="PTHR23023">
    <property type="entry name" value="DIMETHYLANILINE MONOOXYGENASE"/>
    <property type="match status" value="1"/>
</dbReference>
<dbReference type="GO" id="GO:0050660">
    <property type="term" value="F:flavin adenine dinucleotide binding"/>
    <property type="evidence" value="ECO:0007669"/>
    <property type="project" value="InterPro"/>
</dbReference>
<keyword evidence="2" id="KW-0285">Flavoprotein</keyword>
<evidence type="ECO:0000313" key="8">
    <source>
        <dbReference type="Proteomes" id="UP000284842"/>
    </source>
</evidence>
<keyword evidence="6" id="KW-0732">Signal</keyword>
<protein>
    <recommendedName>
        <fullName evidence="9">FAD/NAD(P)-binding domain-containing protein</fullName>
    </recommendedName>
</protein>
<proteinExistence type="inferred from homology"/>
<dbReference type="InterPro" id="IPR020946">
    <property type="entry name" value="Flavin_mOase-like"/>
</dbReference>
<evidence type="ECO:0000256" key="3">
    <source>
        <dbReference type="ARBA" id="ARBA00022827"/>
    </source>
</evidence>
<dbReference type="AlphaFoldDB" id="A0A409V8B5"/>
<dbReference type="InterPro" id="IPR036188">
    <property type="entry name" value="FAD/NAD-bd_sf"/>
</dbReference>
<dbReference type="Pfam" id="PF00743">
    <property type="entry name" value="FMO-like"/>
    <property type="match status" value="1"/>
</dbReference>
<feature type="signal peptide" evidence="6">
    <location>
        <begin position="1"/>
        <end position="24"/>
    </location>
</feature>
<evidence type="ECO:0000256" key="4">
    <source>
        <dbReference type="ARBA" id="ARBA00022857"/>
    </source>
</evidence>
<sequence length="517" mass="58293">MVNTPTFILSLFSPFFLHWQTVLQQNAPELPHNKSIAVIGAGSAGLAVLKTILDLPESTRAKLDFALYEKREDVGGVWLPESKSVQPPTIPETALYPLLRTNTPVPHMTYPGFPFPKGTPLYPSHPHIAAYHRRYSRHHGLYNHIHFKHELRSASWEGNETSGQWNLVFSNQDDQYLQKKYDHLIVATGNNHFPRLVTWTGQDEWQAHGHGRKMLHSVYYRNPQDYAGLQVLIVGNGSSGRDIASQLVGISKKVYMSVRNGGIEVDGAPLRPAVSHFNKHGVVFVDGTEVAADVVIVCTGYEHVKPFLNEGHMLQTDRGAHSNDTYASALVTNTRYIFPLYRHILSLSPEYPTNALAFIGLPSYIANCPSDIAQSLFAVHAILNPGILGSRESLLAELNGYEEGLRKRNFDPYIVGHQLNGTSVDYQDELVGFLKAKGVIRDDGKKFVEDWRRDILTYQYLRRGWRRLEALGQADEWVKDAETEEQWADVMSRLNAWQKQWEDDNGVAFRIDADLAG</sequence>
<keyword evidence="4" id="KW-0521">NADP</keyword>
<dbReference type="InterPro" id="IPR000960">
    <property type="entry name" value="Flavin_mOase"/>
</dbReference>
<keyword evidence="3" id="KW-0274">FAD</keyword>